<sequence length="828" mass="90983">MKIAFTFILTLGSVFCLDISDDTLSELDKIFTVSTPKMRTSTELEEVTMSTERSLRYLHPCGEGPERGVKICVPYYQCNRRTNTIMEDGSIDGFNVIEVRGGARPSRCSDSLDVCCKIPNTTRSTSTEATFVFESSYNVPVAPVTVNKCGIRNVNGIDFKLTGDITNEAEFGEFPWMVAILKKDHNDTSFNQTSPACGGSLITPSVVLTAAHCIADFEPGDFKIRAGEWDTQTTKERLPYQEKDVANITIHPNFNPKTAFSDFALLYLEQPVDLGAHISTACLPAQGQIINSTGCFVTGWGKKAFGRAGKDPAILKKIELPIVEPSQCQAALRKTRLGEFFILDQSFVCAGGEQGKDACIGDGGSPLVCPDPENPTRYLQVGIVAWGIGCGEADIPGVYADVAKFRNWIDDELQRLNIDTSSYVISTLNEPRLTQLTALRFRLSCLSPSMWWALTFLVVVGFGGCQDLNQDTLADIDRIFTQAPLLEGLEEVPTTPPESKGYVPSCGEGEDRGKRLCVPYFQCDGTTKTVVQTGVVDGFGLIDISHPLEVCCNIPEGGLDTKQPLPEPTSSERPTVAVPTCGIRNDNGIDFKITGNNDNEAEYGEFPWMVALLKKTTTLPYNISNVRVRVGEWDTQTTRERLPYQERDVVNVIIHPEFHPKTVYNDFALLILDRPVDQAENVGTICLPRQSEIINSANCFVSGWGKNVFGKAGSYQVILKKITLPIVPVRQCQDKLRKTRLGEHFNLHSSFICAGGEEGKDACTGDGGSPSYVLIHKIPEDMSRLARCPGGIGCGELNVPGVYADVAKYRSWIDQQLQRLNIDTNSYA</sequence>
<proteinExistence type="predicted"/>
<dbReference type="PRINTS" id="PR00722">
    <property type="entry name" value="CHYMOTRYPSIN"/>
</dbReference>
<evidence type="ECO:0000313" key="4">
    <source>
        <dbReference type="EMBL" id="KAJ8983011.1"/>
    </source>
</evidence>
<name>A0ABQ9JXC9_9CUCU</name>
<keyword evidence="2" id="KW-0732">Signal</keyword>
<dbReference type="CDD" id="cd00190">
    <property type="entry name" value="Tryp_SPc"/>
    <property type="match status" value="2"/>
</dbReference>
<feature type="domain" description="Peptidase S1" evidence="3">
    <location>
        <begin position="593"/>
        <end position="818"/>
    </location>
</feature>
<evidence type="ECO:0000259" key="3">
    <source>
        <dbReference type="PROSITE" id="PS50240"/>
    </source>
</evidence>
<dbReference type="SUPFAM" id="SSF50494">
    <property type="entry name" value="Trypsin-like serine proteases"/>
    <property type="match status" value="2"/>
</dbReference>
<feature type="domain" description="Peptidase S1" evidence="3">
    <location>
        <begin position="161"/>
        <end position="414"/>
    </location>
</feature>
<dbReference type="EMBL" id="JAPWTJ010000097">
    <property type="protein sequence ID" value="KAJ8983011.1"/>
    <property type="molecule type" value="Genomic_DNA"/>
</dbReference>
<feature type="signal peptide" evidence="2">
    <location>
        <begin position="1"/>
        <end position="16"/>
    </location>
</feature>
<gene>
    <name evidence="4" type="ORF">NQ317_014308</name>
</gene>
<dbReference type="Pfam" id="PF00089">
    <property type="entry name" value="Trypsin"/>
    <property type="match status" value="2"/>
</dbReference>
<dbReference type="InterPro" id="IPR001254">
    <property type="entry name" value="Trypsin_dom"/>
</dbReference>
<dbReference type="Proteomes" id="UP001162164">
    <property type="component" value="Unassembled WGS sequence"/>
</dbReference>
<dbReference type="InterPro" id="IPR018114">
    <property type="entry name" value="TRYPSIN_HIS"/>
</dbReference>
<dbReference type="PANTHER" id="PTHR24258:SF129">
    <property type="entry name" value="LP15124P-RELATED"/>
    <property type="match status" value="1"/>
</dbReference>
<feature type="chain" id="PRO_5045084920" description="Peptidase S1 domain-containing protein" evidence="2">
    <location>
        <begin position="17"/>
        <end position="828"/>
    </location>
</feature>
<dbReference type="Gene3D" id="2.40.10.10">
    <property type="entry name" value="Trypsin-like serine proteases"/>
    <property type="match status" value="3"/>
</dbReference>
<protein>
    <recommendedName>
        <fullName evidence="3">Peptidase S1 domain-containing protein</fullName>
    </recommendedName>
</protein>
<evidence type="ECO:0000256" key="1">
    <source>
        <dbReference type="SAM" id="MobiDB-lite"/>
    </source>
</evidence>
<dbReference type="InterPro" id="IPR043504">
    <property type="entry name" value="Peptidase_S1_PA_chymotrypsin"/>
</dbReference>
<dbReference type="InterPro" id="IPR001314">
    <property type="entry name" value="Peptidase_S1A"/>
</dbReference>
<organism evidence="4 5">
    <name type="scientific">Molorchus minor</name>
    <dbReference type="NCBI Taxonomy" id="1323400"/>
    <lineage>
        <taxon>Eukaryota</taxon>
        <taxon>Metazoa</taxon>
        <taxon>Ecdysozoa</taxon>
        <taxon>Arthropoda</taxon>
        <taxon>Hexapoda</taxon>
        <taxon>Insecta</taxon>
        <taxon>Pterygota</taxon>
        <taxon>Neoptera</taxon>
        <taxon>Endopterygota</taxon>
        <taxon>Coleoptera</taxon>
        <taxon>Polyphaga</taxon>
        <taxon>Cucujiformia</taxon>
        <taxon>Chrysomeloidea</taxon>
        <taxon>Cerambycidae</taxon>
        <taxon>Lamiinae</taxon>
        <taxon>Monochamini</taxon>
        <taxon>Molorchus</taxon>
    </lineage>
</organism>
<evidence type="ECO:0000313" key="5">
    <source>
        <dbReference type="Proteomes" id="UP001162164"/>
    </source>
</evidence>
<dbReference type="PROSITE" id="PS00134">
    <property type="entry name" value="TRYPSIN_HIS"/>
    <property type="match status" value="1"/>
</dbReference>
<accession>A0ABQ9JXC9</accession>
<dbReference type="InterPro" id="IPR009003">
    <property type="entry name" value="Peptidase_S1_PA"/>
</dbReference>
<dbReference type="InterPro" id="IPR041515">
    <property type="entry name" value="PPAF-2-like_Clip"/>
</dbReference>
<dbReference type="PROSITE" id="PS50240">
    <property type="entry name" value="TRYPSIN_DOM"/>
    <property type="match status" value="2"/>
</dbReference>
<dbReference type="PANTHER" id="PTHR24258">
    <property type="entry name" value="SERINE PROTEASE-RELATED"/>
    <property type="match status" value="1"/>
</dbReference>
<feature type="region of interest" description="Disordered" evidence="1">
    <location>
        <begin position="559"/>
        <end position="578"/>
    </location>
</feature>
<evidence type="ECO:0000256" key="2">
    <source>
        <dbReference type="SAM" id="SignalP"/>
    </source>
</evidence>
<dbReference type="SMART" id="SM00020">
    <property type="entry name" value="Tryp_SPc"/>
    <property type="match status" value="2"/>
</dbReference>
<dbReference type="Pfam" id="PF18322">
    <property type="entry name" value="CLIP_1"/>
    <property type="match status" value="1"/>
</dbReference>
<comment type="caution">
    <text evidence="4">The sequence shown here is derived from an EMBL/GenBank/DDBJ whole genome shotgun (WGS) entry which is preliminary data.</text>
</comment>
<keyword evidence="5" id="KW-1185">Reference proteome</keyword>
<reference evidence="4" key="1">
    <citation type="journal article" date="2023" name="Insect Mol. Biol.">
        <title>Genome sequencing provides insights into the evolution of gene families encoding plant cell wall-degrading enzymes in longhorned beetles.</title>
        <authorList>
            <person name="Shin N.R."/>
            <person name="Okamura Y."/>
            <person name="Kirsch R."/>
            <person name="Pauchet Y."/>
        </authorList>
    </citation>
    <scope>NUCLEOTIDE SEQUENCE</scope>
    <source>
        <strain evidence="4">MMC_N1</strain>
    </source>
</reference>